<dbReference type="InterPro" id="IPR041117">
    <property type="entry name" value="SoxA_A3"/>
</dbReference>
<organism evidence="5 6">
    <name type="scientific">Methylobrevis pamukkalensis</name>
    <dbReference type="NCBI Taxonomy" id="1439726"/>
    <lineage>
        <taxon>Bacteria</taxon>
        <taxon>Pseudomonadati</taxon>
        <taxon>Pseudomonadota</taxon>
        <taxon>Alphaproteobacteria</taxon>
        <taxon>Hyphomicrobiales</taxon>
        <taxon>Pleomorphomonadaceae</taxon>
        <taxon>Methylobrevis</taxon>
    </lineage>
</organism>
<dbReference type="PATRIC" id="fig|1439726.3.peg.4298"/>
<dbReference type="PANTHER" id="PTHR43757">
    <property type="entry name" value="AMINOMETHYLTRANSFERASE"/>
    <property type="match status" value="1"/>
</dbReference>
<dbReference type="SUPFAM" id="SSF101790">
    <property type="entry name" value="Aminomethyltransferase beta-barrel domain"/>
    <property type="match status" value="1"/>
</dbReference>
<evidence type="ECO:0000259" key="4">
    <source>
        <dbReference type="Pfam" id="PF17806"/>
    </source>
</evidence>
<dbReference type="Gene3D" id="3.30.1360.120">
    <property type="entry name" value="Probable tRNA modification gtpase trme, domain 1"/>
    <property type="match status" value="1"/>
</dbReference>
<accession>A0A1E3GX27</accession>
<dbReference type="GO" id="GO:0016491">
    <property type="term" value="F:oxidoreductase activity"/>
    <property type="evidence" value="ECO:0007669"/>
    <property type="project" value="UniProtKB-KW"/>
</dbReference>
<dbReference type="EMBL" id="MCRJ01000151">
    <property type="protein sequence ID" value="ODN68629.1"/>
    <property type="molecule type" value="Genomic_DNA"/>
</dbReference>
<gene>
    <name evidence="5" type="primary">gcvT_5</name>
    <name evidence="5" type="ORF">A6302_04065</name>
</gene>
<dbReference type="Gene3D" id="1.10.10.1100">
    <property type="entry name" value="BFD-like [2Fe-2S]-binding domain"/>
    <property type="match status" value="1"/>
</dbReference>
<feature type="domain" description="Aminomethyltransferase C-terminal" evidence="3">
    <location>
        <begin position="413"/>
        <end position="499"/>
    </location>
</feature>
<evidence type="ECO:0000313" key="5">
    <source>
        <dbReference type="EMBL" id="ODN68629.1"/>
    </source>
</evidence>
<dbReference type="EC" id="2.1.2.10" evidence="5"/>
<dbReference type="Pfam" id="PF08669">
    <property type="entry name" value="GCV_T_C"/>
    <property type="match status" value="1"/>
</dbReference>
<sequence length="507" mass="54764">MPRADDERFALAPVWHVTGGKAKAFVDFQHDVTTDDVALAAREGYISVEHLKRYTTLGMATDQGRTANLNGLAILAEVTGRTIAETGIVTSRPPVEPVAIGAFAGPHRGRSFRPRREAPTNPVAEARGAQMIESGPWWRAQYYPLPGETDWLTTVCREVKAVRSGVGVTDMSTLGKIEVFGPDAAEYLARIFASPVARLKVGRCTYGLMLREDGFAFDDGTIARIGEQHYFVTCSTAHAAKVYEHFEFCRQVLFPDLAVAIQSVSEQWAQLALAGPKAREALARIVDPGFDLSRDAFPFLAFAETTVLGGLRARLFRLTFSGELAYEIGVPARRGAEVMAALLDRCGDLGIVPYGLEAVGVMRIEKGHPAAAEFNGQVSAHQLGLGVFADRPTPCIGRVLSRRHDLVDPARGRLVGLKPVETTSRLRSGAHLLPKDAPAEAANDQGYVTSVAFSPSLGHWIGLGYLANGDSRRGEIVRVHDPVRGGDCLAEVVAPSFLDPEGTRARA</sequence>
<dbReference type="GO" id="GO:0032259">
    <property type="term" value="P:methylation"/>
    <property type="evidence" value="ECO:0007669"/>
    <property type="project" value="UniProtKB-KW"/>
</dbReference>
<dbReference type="PANTHER" id="PTHR43757:SF2">
    <property type="entry name" value="AMINOMETHYLTRANSFERASE, MITOCHONDRIAL"/>
    <property type="match status" value="1"/>
</dbReference>
<dbReference type="InterPro" id="IPR027266">
    <property type="entry name" value="TrmE/GcvT-like"/>
</dbReference>
<dbReference type="InterPro" id="IPR041854">
    <property type="entry name" value="BFD-like_2Fe2S-bd_dom_sf"/>
</dbReference>
<keyword evidence="6" id="KW-1185">Reference proteome</keyword>
<feature type="domain" description="SoxA A3" evidence="4">
    <location>
        <begin position="22"/>
        <end position="105"/>
    </location>
</feature>
<proteinExistence type="predicted"/>
<evidence type="ECO:0000259" key="2">
    <source>
        <dbReference type="Pfam" id="PF01571"/>
    </source>
</evidence>
<reference evidence="5 6" key="1">
    <citation type="submission" date="2016-07" db="EMBL/GenBank/DDBJ databases">
        <title>Draft Genome Sequence of Methylobrevis pamukkalensis PK2.</title>
        <authorList>
            <person name="Vasilenko O.V."/>
            <person name="Doronina N.V."/>
            <person name="Shmareva M.N."/>
            <person name="Tarlachkov S.V."/>
            <person name="Mustakhimov I."/>
            <person name="Trotsenko Y.A."/>
        </authorList>
    </citation>
    <scope>NUCLEOTIDE SEQUENCE [LARGE SCALE GENOMIC DNA]</scope>
    <source>
        <strain evidence="5 6">PK2</strain>
    </source>
</reference>
<evidence type="ECO:0000259" key="3">
    <source>
        <dbReference type="Pfam" id="PF08669"/>
    </source>
</evidence>
<keyword evidence="5" id="KW-0489">Methyltransferase</keyword>
<dbReference type="InterPro" id="IPR029043">
    <property type="entry name" value="GcvT/YgfZ_C"/>
</dbReference>
<dbReference type="Pfam" id="PF17806">
    <property type="entry name" value="SO_alpha_A3"/>
    <property type="match status" value="1"/>
</dbReference>
<dbReference type="SUPFAM" id="SSF103025">
    <property type="entry name" value="Folate-binding domain"/>
    <property type="match status" value="1"/>
</dbReference>
<comment type="caution">
    <text evidence="5">The sequence shown here is derived from an EMBL/GenBank/DDBJ whole genome shotgun (WGS) entry which is preliminary data.</text>
</comment>
<dbReference type="AlphaFoldDB" id="A0A1E3GX27"/>
<keyword evidence="5" id="KW-0808">Transferase</keyword>
<dbReference type="Pfam" id="PF01571">
    <property type="entry name" value="GCV_T"/>
    <property type="match status" value="1"/>
</dbReference>
<dbReference type="Proteomes" id="UP000094622">
    <property type="component" value="Unassembled WGS sequence"/>
</dbReference>
<protein>
    <submittedName>
        <fullName evidence="5">Aminomethyltransferase</fullName>
        <ecNumber evidence="5">2.1.2.10</ecNumber>
    </submittedName>
</protein>
<keyword evidence="1" id="KW-0560">Oxidoreductase</keyword>
<dbReference type="InterPro" id="IPR006222">
    <property type="entry name" value="GCVT_N"/>
</dbReference>
<evidence type="ECO:0000313" key="6">
    <source>
        <dbReference type="Proteomes" id="UP000094622"/>
    </source>
</evidence>
<dbReference type="InterPro" id="IPR028896">
    <property type="entry name" value="GcvT/YgfZ/DmdA"/>
</dbReference>
<dbReference type="GO" id="GO:0008168">
    <property type="term" value="F:methyltransferase activity"/>
    <property type="evidence" value="ECO:0007669"/>
    <property type="project" value="UniProtKB-KW"/>
</dbReference>
<feature type="domain" description="GCVT N-terminal" evidence="2">
    <location>
        <begin position="124"/>
        <end position="389"/>
    </location>
</feature>
<dbReference type="GO" id="GO:0004047">
    <property type="term" value="F:aminomethyltransferase activity"/>
    <property type="evidence" value="ECO:0007669"/>
    <property type="project" value="UniProtKB-EC"/>
</dbReference>
<name>A0A1E3GX27_9HYPH</name>
<evidence type="ECO:0000256" key="1">
    <source>
        <dbReference type="ARBA" id="ARBA00023002"/>
    </source>
</evidence>
<dbReference type="InterPro" id="IPR013977">
    <property type="entry name" value="GcvT_C"/>
</dbReference>